<reference evidence="1 2" key="1">
    <citation type="submission" date="2024-06" db="EMBL/GenBank/DDBJ databases">
        <authorList>
            <person name="Pan Q."/>
            <person name="Wen M."/>
            <person name="Jouanno E."/>
            <person name="Zahm M."/>
            <person name="Klopp C."/>
            <person name="Cabau C."/>
            <person name="Louis A."/>
            <person name="Berthelot C."/>
            <person name="Parey E."/>
            <person name="Roest Crollius H."/>
            <person name="Montfort J."/>
            <person name="Robinson-Rechavi M."/>
            <person name="Bouchez O."/>
            <person name="Lampietro C."/>
            <person name="Lopez Roques C."/>
            <person name="Donnadieu C."/>
            <person name="Postlethwait J."/>
            <person name="Bobe J."/>
            <person name="Verreycken H."/>
            <person name="Guiguen Y."/>
        </authorList>
    </citation>
    <scope>NUCLEOTIDE SEQUENCE [LARGE SCALE GENOMIC DNA]</scope>
    <source>
        <strain evidence="1">Up_M1</strain>
        <tissue evidence="1">Testis</tissue>
    </source>
</reference>
<evidence type="ECO:0000313" key="1">
    <source>
        <dbReference type="EMBL" id="KAL0964211.1"/>
    </source>
</evidence>
<name>A0ABD0WFJ4_UMBPY</name>
<gene>
    <name evidence="1" type="ORF">UPYG_G00320850</name>
</gene>
<evidence type="ECO:0000313" key="2">
    <source>
        <dbReference type="Proteomes" id="UP001557470"/>
    </source>
</evidence>
<sequence length="118" mass="13339">MQPGPMYFLTSRKCGLFGVCCEGMPQQLFGLEDGTVLVESYDWQHQLTPYFRPLPHIKQYQHFSFDAQQPGVVFAKERSDSVGHSFQLLHNTAILPPRDGLPGKAPSGLHTARQTYIF</sequence>
<proteinExistence type="predicted"/>
<dbReference type="PANTHER" id="PTHR34415">
    <property type="entry name" value="INTEGRASE CATALYTIC DOMAIN-CONTAINING PROTEIN"/>
    <property type="match status" value="1"/>
</dbReference>
<accession>A0ABD0WFJ4</accession>
<keyword evidence="2" id="KW-1185">Reference proteome</keyword>
<comment type="caution">
    <text evidence="1">The sequence shown here is derived from an EMBL/GenBank/DDBJ whole genome shotgun (WGS) entry which is preliminary data.</text>
</comment>
<dbReference type="PANTHER" id="PTHR34415:SF1">
    <property type="entry name" value="INTEGRASE CATALYTIC DOMAIN-CONTAINING PROTEIN"/>
    <property type="match status" value="1"/>
</dbReference>
<dbReference type="AlphaFoldDB" id="A0ABD0WFJ4"/>
<dbReference type="EMBL" id="JAGEUA010000010">
    <property type="protein sequence ID" value="KAL0964211.1"/>
    <property type="molecule type" value="Genomic_DNA"/>
</dbReference>
<protein>
    <submittedName>
        <fullName evidence="1">Uncharacterized protein</fullName>
    </submittedName>
</protein>
<organism evidence="1 2">
    <name type="scientific">Umbra pygmaea</name>
    <name type="common">Eastern mudminnow</name>
    <dbReference type="NCBI Taxonomy" id="75934"/>
    <lineage>
        <taxon>Eukaryota</taxon>
        <taxon>Metazoa</taxon>
        <taxon>Chordata</taxon>
        <taxon>Craniata</taxon>
        <taxon>Vertebrata</taxon>
        <taxon>Euteleostomi</taxon>
        <taxon>Actinopterygii</taxon>
        <taxon>Neopterygii</taxon>
        <taxon>Teleostei</taxon>
        <taxon>Protacanthopterygii</taxon>
        <taxon>Esociformes</taxon>
        <taxon>Umbridae</taxon>
        <taxon>Umbra</taxon>
    </lineage>
</organism>
<dbReference type="Proteomes" id="UP001557470">
    <property type="component" value="Unassembled WGS sequence"/>
</dbReference>